<dbReference type="OMA" id="NEFSANA"/>
<dbReference type="AlphaFoldDB" id="K0T6E0"/>
<accession>K0T6E0</accession>
<name>K0T6E0_THAOC</name>
<dbReference type="Proteomes" id="UP000266841">
    <property type="component" value="Unassembled WGS sequence"/>
</dbReference>
<dbReference type="PANTHER" id="PTHR13245">
    <property type="entry name" value="RRP15-LIKE PROTEIN"/>
    <property type="match status" value="1"/>
</dbReference>
<evidence type="ECO:0000256" key="1">
    <source>
        <dbReference type="ARBA" id="ARBA00007462"/>
    </source>
</evidence>
<gene>
    <name evidence="4" type="ORF">THAOC_05182</name>
</gene>
<comment type="caution">
    <text evidence="4">The sequence shown here is derived from an EMBL/GenBank/DDBJ whole genome shotgun (WGS) entry which is preliminary data.</text>
</comment>
<dbReference type="eggNOG" id="KOG2974">
    <property type="taxonomic scope" value="Eukaryota"/>
</dbReference>
<evidence type="ECO:0000313" key="4">
    <source>
        <dbReference type="EMBL" id="EJK73195.1"/>
    </source>
</evidence>
<evidence type="ECO:0000256" key="3">
    <source>
        <dbReference type="SAM" id="MobiDB-lite"/>
    </source>
</evidence>
<dbReference type="GO" id="GO:0000460">
    <property type="term" value="P:maturation of 5.8S rRNA"/>
    <property type="evidence" value="ECO:0007669"/>
    <property type="project" value="TreeGrafter"/>
</dbReference>
<dbReference type="EMBL" id="AGNL01004698">
    <property type="protein sequence ID" value="EJK73195.1"/>
    <property type="molecule type" value="Genomic_DNA"/>
</dbReference>
<dbReference type="GO" id="GO:0000470">
    <property type="term" value="P:maturation of LSU-rRNA"/>
    <property type="evidence" value="ECO:0007669"/>
    <property type="project" value="TreeGrafter"/>
</dbReference>
<feature type="region of interest" description="Disordered" evidence="3">
    <location>
        <begin position="1"/>
        <end position="147"/>
    </location>
</feature>
<feature type="compositionally biased region" description="Acidic residues" evidence="3">
    <location>
        <begin position="97"/>
        <end position="106"/>
    </location>
</feature>
<feature type="compositionally biased region" description="Basic and acidic residues" evidence="3">
    <location>
        <begin position="74"/>
        <end position="85"/>
    </location>
</feature>
<evidence type="ECO:0000256" key="2">
    <source>
        <dbReference type="SAM" id="Coils"/>
    </source>
</evidence>
<keyword evidence="5" id="KW-1185">Reference proteome</keyword>
<feature type="region of interest" description="Disordered" evidence="3">
    <location>
        <begin position="371"/>
        <end position="402"/>
    </location>
</feature>
<dbReference type="Pfam" id="PF07890">
    <property type="entry name" value="Rrp15p"/>
    <property type="match status" value="1"/>
</dbReference>
<keyword evidence="2" id="KW-0175">Coiled coil</keyword>
<evidence type="ECO:0000313" key="5">
    <source>
        <dbReference type="Proteomes" id="UP000266841"/>
    </source>
</evidence>
<feature type="coiled-coil region" evidence="2">
    <location>
        <begin position="279"/>
        <end position="309"/>
    </location>
</feature>
<proteinExistence type="inferred from homology"/>
<feature type="region of interest" description="Disordered" evidence="3">
    <location>
        <begin position="178"/>
        <end position="244"/>
    </location>
</feature>
<feature type="compositionally biased region" description="Basic residues" evidence="3">
    <location>
        <begin position="1"/>
        <end position="10"/>
    </location>
</feature>
<feature type="compositionally biased region" description="Basic residues" evidence="3">
    <location>
        <begin position="222"/>
        <end position="232"/>
    </location>
</feature>
<comment type="similarity">
    <text evidence="1">Belongs to the RRP15 family.</text>
</comment>
<feature type="region of interest" description="Disordered" evidence="3">
    <location>
        <begin position="329"/>
        <end position="352"/>
    </location>
</feature>
<dbReference type="GO" id="GO:0030687">
    <property type="term" value="C:preribosome, large subunit precursor"/>
    <property type="evidence" value="ECO:0007669"/>
    <property type="project" value="TreeGrafter"/>
</dbReference>
<evidence type="ECO:0008006" key="6">
    <source>
        <dbReference type="Google" id="ProtNLM"/>
    </source>
</evidence>
<reference evidence="4 5" key="1">
    <citation type="journal article" date="2012" name="Genome Biol.">
        <title>Genome and low-iron response of an oceanic diatom adapted to chronic iron limitation.</title>
        <authorList>
            <person name="Lommer M."/>
            <person name="Specht M."/>
            <person name="Roy A.S."/>
            <person name="Kraemer L."/>
            <person name="Andreson R."/>
            <person name="Gutowska M.A."/>
            <person name="Wolf J."/>
            <person name="Bergner S.V."/>
            <person name="Schilhabel M.B."/>
            <person name="Klostermeier U.C."/>
            <person name="Beiko R.G."/>
            <person name="Rosenstiel P."/>
            <person name="Hippler M."/>
            <person name="Laroche J."/>
        </authorList>
    </citation>
    <scope>NUCLEOTIDE SEQUENCE [LARGE SCALE GENOMIC DNA]</scope>
    <source>
        <strain evidence="4 5">CCMP1005</strain>
    </source>
</reference>
<dbReference type="InterPro" id="IPR012459">
    <property type="entry name" value="Rrp15"/>
</dbReference>
<feature type="compositionally biased region" description="Basic and acidic residues" evidence="3">
    <location>
        <begin position="183"/>
        <end position="200"/>
    </location>
</feature>
<dbReference type="OrthoDB" id="20949at2759"/>
<organism evidence="4 5">
    <name type="scientific">Thalassiosira oceanica</name>
    <name type="common">Marine diatom</name>
    <dbReference type="NCBI Taxonomy" id="159749"/>
    <lineage>
        <taxon>Eukaryota</taxon>
        <taxon>Sar</taxon>
        <taxon>Stramenopiles</taxon>
        <taxon>Ochrophyta</taxon>
        <taxon>Bacillariophyta</taxon>
        <taxon>Coscinodiscophyceae</taxon>
        <taxon>Thalassiosirophycidae</taxon>
        <taxon>Thalassiosirales</taxon>
        <taxon>Thalassiosiraceae</taxon>
        <taxon>Thalassiosira</taxon>
    </lineage>
</organism>
<feature type="compositionally biased region" description="Low complexity" evidence="3">
    <location>
        <begin position="62"/>
        <end position="71"/>
    </location>
</feature>
<protein>
    <recommendedName>
        <fullName evidence="6">RRP15-like protein</fullName>
    </recommendedName>
</protein>
<feature type="compositionally biased region" description="Basic and acidic residues" evidence="3">
    <location>
        <begin position="11"/>
        <end position="23"/>
    </location>
</feature>
<sequence>MVRHHKKGKKSDKSSAAKRKQVELEEQLADLDRFAGSSDDEDSVDPNTRDHEDPDDREDDVSSSASSYSSDQGEDIHTDNADGRTAHPGGDGSASSSEDDYADVFEENMKKPSKNVSPMGDGGDSSDGNSDDEDIFPQNADSKSAGLANAMSRILGGFSEKRDPKSVILSKTTTPLQRLQQKIKSEEQELKQKRQNRREQNLSCMRVPLAPTAGMSAEKLWKQHAKKSKRKRGDGPEVQEEYQSKNAVAIANEIESERTHRRIATRGVVALFNAISKHRAAVAAEAAAKEEEKRRLREEGALIRKKKEEEKAAVSTSKFGFLDMIKKSASTSKGESSSDKKADEQAISDAKASTVGWNALKDDYMMGSKLKDWDKMSDDESDEAKRNYDSDSSEGDAKRQKL</sequence>
<dbReference type="PANTHER" id="PTHR13245:SF14">
    <property type="entry name" value="RRP15-LIKE PROTEIN"/>
    <property type="match status" value="1"/>
</dbReference>